<evidence type="ECO:0000313" key="10">
    <source>
        <dbReference type="Proteomes" id="UP000019489"/>
    </source>
</evidence>
<organism evidence="9 10">
    <name type="scientific">Intrasporangium oryzae NRRL B-24470</name>
    <dbReference type="NCBI Taxonomy" id="1386089"/>
    <lineage>
        <taxon>Bacteria</taxon>
        <taxon>Bacillati</taxon>
        <taxon>Actinomycetota</taxon>
        <taxon>Actinomycetes</taxon>
        <taxon>Micrococcales</taxon>
        <taxon>Intrasporangiaceae</taxon>
        <taxon>Intrasporangium</taxon>
    </lineage>
</organism>
<name>W9G5H8_9MICO</name>
<sequence>MLAVIAVAGCTAAGPAPAPTSTSPPTATTSQQTSVPTESPTPSTTIPTSAPAPTTAAPKPTGPGGCAAAIVTRMSPDERAGQLLMVGLGSDAGSRSLDTLVASRHLGGVILLGGWTSGVDAVRATTRHLAGLASPANTAGLGLLLAADQEGGQVQQLRGPGFSRMPSALVQGQSSPGALTASARTWARELAAAGVNVNLAPVADTVPSELGRANGPIGHYDRQYSSDPDRVATMSAAFAAGMRAGGMATTAKHFPGLGRIIENTDVSATGITDRTTTTTDPYLRPFARAVRDGTELVMVGSAIYSRIDPGTNAVFSRAIVTDLLRRQLGYRGVVISDDLGAAKSVEEVPVGQRATRFITAGGDIVLTARPSDIPVMHEALTARMATDRAFANQVAAAVTRVVALKLRMGLAHCP</sequence>
<dbReference type="Gene3D" id="3.20.20.300">
    <property type="entry name" value="Glycoside hydrolase, family 3, N-terminal domain"/>
    <property type="match status" value="1"/>
</dbReference>
<evidence type="ECO:0000256" key="7">
    <source>
        <dbReference type="SAM" id="SignalP"/>
    </source>
</evidence>
<evidence type="ECO:0000313" key="9">
    <source>
        <dbReference type="EMBL" id="EWT00028.1"/>
    </source>
</evidence>
<dbReference type="EMBL" id="AWSA01000058">
    <property type="protein sequence ID" value="EWT00028.1"/>
    <property type="molecule type" value="Genomic_DNA"/>
</dbReference>
<proteinExistence type="inferred from homology"/>
<dbReference type="AlphaFoldDB" id="W9G5H8"/>
<dbReference type="InterPro" id="IPR017853">
    <property type="entry name" value="GH"/>
</dbReference>
<evidence type="ECO:0000259" key="8">
    <source>
        <dbReference type="Pfam" id="PF00933"/>
    </source>
</evidence>
<keyword evidence="10" id="KW-1185">Reference proteome</keyword>
<dbReference type="EC" id="3.2.1.52" evidence="3"/>
<dbReference type="eggNOG" id="COG1472">
    <property type="taxonomic scope" value="Bacteria"/>
</dbReference>
<feature type="signal peptide" evidence="7">
    <location>
        <begin position="1"/>
        <end position="18"/>
    </location>
</feature>
<dbReference type="InterPro" id="IPR001764">
    <property type="entry name" value="Glyco_hydro_3_N"/>
</dbReference>
<dbReference type="Proteomes" id="UP000019489">
    <property type="component" value="Unassembled WGS sequence"/>
</dbReference>
<keyword evidence="5" id="KW-0326">Glycosidase</keyword>
<dbReference type="GO" id="GO:0009254">
    <property type="term" value="P:peptidoglycan turnover"/>
    <property type="evidence" value="ECO:0007669"/>
    <property type="project" value="TreeGrafter"/>
</dbReference>
<dbReference type="PATRIC" id="fig|1386089.3.peg.3740"/>
<evidence type="ECO:0000256" key="5">
    <source>
        <dbReference type="ARBA" id="ARBA00023295"/>
    </source>
</evidence>
<dbReference type="Pfam" id="PF00933">
    <property type="entry name" value="Glyco_hydro_3"/>
    <property type="match status" value="1"/>
</dbReference>
<feature type="region of interest" description="Disordered" evidence="6">
    <location>
        <begin position="12"/>
        <end position="65"/>
    </location>
</feature>
<feature type="chain" id="PRO_5004924155" description="beta-N-acetylhexosaminidase" evidence="7">
    <location>
        <begin position="19"/>
        <end position="414"/>
    </location>
</feature>
<dbReference type="SUPFAM" id="SSF51445">
    <property type="entry name" value="(Trans)glycosidases"/>
    <property type="match status" value="1"/>
</dbReference>
<keyword evidence="4" id="KW-0378">Hydrolase</keyword>
<keyword evidence="7" id="KW-0732">Signal</keyword>
<evidence type="ECO:0000256" key="3">
    <source>
        <dbReference type="ARBA" id="ARBA00012663"/>
    </source>
</evidence>
<protein>
    <recommendedName>
        <fullName evidence="3">beta-N-acetylhexosaminidase</fullName>
        <ecNumber evidence="3">3.2.1.52</ecNumber>
    </recommendedName>
</protein>
<dbReference type="STRING" id="1386089.N865_18340"/>
<evidence type="ECO:0000256" key="1">
    <source>
        <dbReference type="ARBA" id="ARBA00001231"/>
    </source>
</evidence>
<reference evidence="9 10" key="1">
    <citation type="submission" date="2013-08" db="EMBL/GenBank/DDBJ databases">
        <title>Intrasporangium oryzae NRRL B-24470.</title>
        <authorList>
            <person name="Liu H."/>
            <person name="Wang G."/>
        </authorList>
    </citation>
    <scope>NUCLEOTIDE SEQUENCE [LARGE SCALE GENOMIC DNA]</scope>
    <source>
        <strain evidence="9 10">NRRL B-24470</strain>
    </source>
</reference>
<gene>
    <name evidence="9" type="ORF">N865_18340</name>
</gene>
<dbReference type="InterPro" id="IPR050226">
    <property type="entry name" value="NagZ_Beta-hexosaminidase"/>
</dbReference>
<feature type="domain" description="Glycoside hydrolase family 3 N-terminal" evidence="8">
    <location>
        <begin position="77"/>
        <end position="403"/>
    </location>
</feature>
<comment type="similarity">
    <text evidence="2">Belongs to the glycosyl hydrolase 3 family.</text>
</comment>
<dbReference type="GO" id="GO:0004563">
    <property type="term" value="F:beta-N-acetylhexosaminidase activity"/>
    <property type="evidence" value="ECO:0007669"/>
    <property type="project" value="UniProtKB-EC"/>
</dbReference>
<comment type="caution">
    <text evidence="9">The sequence shown here is derived from an EMBL/GenBank/DDBJ whole genome shotgun (WGS) entry which is preliminary data.</text>
</comment>
<comment type="catalytic activity">
    <reaction evidence="1">
        <text>Hydrolysis of terminal non-reducing N-acetyl-D-hexosamine residues in N-acetyl-beta-D-hexosaminides.</text>
        <dbReference type="EC" id="3.2.1.52"/>
    </reaction>
</comment>
<dbReference type="PANTHER" id="PTHR30480">
    <property type="entry name" value="BETA-HEXOSAMINIDASE-RELATED"/>
    <property type="match status" value="1"/>
</dbReference>
<accession>W9G5H8</accession>
<evidence type="ECO:0000256" key="6">
    <source>
        <dbReference type="SAM" id="MobiDB-lite"/>
    </source>
</evidence>
<dbReference type="GO" id="GO:0005975">
    <property type="term" value="P:carbohydrate metabolic process"/>
    <property type="evidence" value="ECO:0007669"/>
    <property type="project" value="InterPro"/>
</dbReference>
<feature type="compositionally biased region" description="Low complexity" evidence="6">
    <location>
        <begin position="12"/>
        <end position="59"/>
    </location>
</feature>
<dbReference type="PANTHER" id="PTHR30480:SF13">
    <property type="entry name" value="BETA-HEXOSAMINIDASE"/>
    <property type="match status" value="1"/>
</dbReference>
<dbReference type="PROSITE" id="PS00775">
    <property type="entry name" value="GLYCOSYL_HYDROL_F3"/>
    <property type="match status" value="1"/>
</dbReference>
<evidence type="ECO:0000256" key="4">
    <source>
        <dbReference type="ARBA" id="ARBA00022801"/>
    </source>
</evidence>
<dbReference type="InterPro" id="IPR019800">
    <property type="entry name" value="Glyco_hydro_3_AS"/>
</dbReference>
<evidence type="ECO:0000256" key="2">
    <source>
        <dbReference type="ARBA" id="ARBA00005336"/>
    </source>
</evidence>
<dbReference type="InterPro" id="IPR036962">
    <property type="entry name" value="Glyco_hydro_3_N_sf"/>
</dbReference>